<protein>
    <submittedName>
        <fullName evidence="3">Uncharacterized protein</fullName>
    </submittedName>
</protein>
<feature type="compositionally biased region" description="Basic and acidic residues" evidence="1">
    <location>
        <begin position="75"/>
        <end position="87"/>
    </location>
</feature>
<accession>A0A815ASS8</accession>
<reference evidence="3" key="1">
    <citation type="submission" date="2021-02" db="EMBL/GenBank/DDBJ databases">
        <authorList>
            <person name="Nowell W R."/>
        </authorList>
    </citation>
    <scope>NUCLEOTIDE SEQUENCE</scope>
</reference>
<dbReference type="OrthoDB" id="76105at2759"/>
<evidence type="ECO:0000256" key="1">
    <source>
        <dbReference type="SAM" id="MobiDB-lite"/>
    </source>
</evidence>
<dbReference type="Gene3D" id="3.80.10.10">
    <property type="entry name" value="Ribonuclease Inhibitor"/>
    <property type="match status" value="1"/>
</dbReference>
<dbReference type="EMBL" id="CAJNOJ010000004">
    <property type="protein sequence ID" value="CAF0737984.1"/>
    <property type="molecule type" value="Genomic_DNA"/>
</dbReference>
<evidence type="ECO:0000313" key="3">
    <source>
        <dbReference type="EMBL" id="CAF1261450.1"/>
    </source>
</evidence>
<evidence type="ECO:0000313" key="2">
    <source>
        <dbReference type="EMBL" id="CAF0737984.1"/>
    </source>
</evidence>
<organism evidence="3 4">
    <name type="scientific">Adineta ricciae</name>
    <name type="common">Rotifer</name>
    <dbReference type="NCBI Taxonomy" id="249248"/>
    <lineage>
        <taxon>Eukaryota</taxon>
        <taxon>Metazoa</taxon>
        <taxon>Spiralia</taxon>
        <taxon>Gnathifera</taxon>
        <taxon>Rotifera</taxon>
        <taxon>Eurotatoria</taxon>
        <taxon>Bdelloidea</taxon>
        <taxon>Adinetida</taxon>
        <taxon>Adinetidae</taxon>
        <taxon>Adineta</taxon>
    </lineage>
</organism>
<evidence type="ECO:0000313" key="4">
    <source>
        <dbReference type="Proteomes" id="UP000663828"/>
    </source>
</evidence>
<feature type="region of interest" description="Disordered" evidence="1">
    <location>
        <begin position="24"/>
        <end position="87"/>
    </location>
</feature>
<dbReference type="InterPro" id="IPR052394">
    <property type="entry name" value="LRR-containing"/>
</dbReference>
<dbReference type="PANTHER" id="PTHR24114">
    <property type="entry name" value="LEUCINE RICH REPEAT FAMILY PROTEIN"/>
    <property type="match status" value="1"/>
</dbReference>
<dbReference type="InterPro" id="IPR001611">
    <property type="entry name" value="Leu-rich_rpt"/>
</dbReference>
<proteinExistence type="predicted"/>
<name>A0A815ASS8_ADIRI</name>
<sequence>MATHNLFERPGLFDNQTRLILSADAKPKRLTRPTSALGRSYSRERFDSNSSASDIEEIDEDLENRPSEDNTDEIYTERKPSGRHEEVNYDTDIEADPELPRDHSCRAIYIDQCRRHGVVPSTHFLRSIENDNMTIRYCGLKPINIKVMVAPLKINSTITRLDLRDNCLGSRGAIYITNLIKENGYIDELNLGNNDIGIHGCKTLCKILCSNRSIRMLYLDGNRFNDECAPFFAEVFAQNECLNYLNLNRNAFENETTGRLFGQSLIENQSLQELHLAWNHLSSRACGLLLKQLGTNARLTTIDLSWNAAALFTAKAMNDLLKKNTILEKIYIEHNKIDTECATYIGKGLAKNETLKFLSLNGNPMESSGCYAVLKPLLKHPTCTLQSISLIGIIVNQDFLDLVTEVSGVLPQLDIKIGREQEQEFE</sequence>
<dbReference type="InterPro" id="IPR032675">
    <property type="entry name" value="LRR_dom_sf"/>
</dbReference>
<dbReference type="Proteomes" id="UP000663828">
    <property type="component" value="Unassembled WGS sequence"/>
</dbReference>
<dbReference type="PANTHER" id="PTHR24114:SF31">
    <property type="entry name" value="NLR FAMILY MEMBER X1"/>
    <property type="match status" value="1"/>
</dbReference>
<dbReference type="Pfam" id="PF13516">
    <property type="entry name" value="LRR_6"/>
    <property type="match status" value="3"/>
</dbReference>
<dbReference type="Proteomes" id="UP000663852">
    <property type="component" value="Unassembled WGS sequence"/>
</dbReference>
<comment type="caution">
    <text evidence="3">The sequence shown here is derived from an EMBL/GenBank/DDBJ whole genome shotgun (WGS) entry which is preliminary data.</text>
</comment>
<gene>
    <name evidence="2" type="ORF">EDS130_LOCUS1542</name>
    <name evidence="3" type="ORF">XAT740_LOCUS26801</name>
</gene>
<keyword evidence="4" id="KW-1185">Reference proteome</keyword>
<dbReference type="EMBL" id="CAJNOR010002196">
    <property type="protein sequence ID" value="CAF1261450.1"/>
    <property type="molecule type" value="Genomic_DNA"/>
</dbReference>
<dbReference type="AlphaFoldDB" id="A0A815ASS8"/>
<dbReference type="SUPFAM" id="SSF52047">
    <property type="entry name" value="RNI-like"/>
    <property type="match status" value="1"/>
</dbReference>
<dbReference type="SMART" id="SM00368">
    <property type="entry name" value="LRR_RI"/>
    <property type="match status" value="7"/>
</dbReference>